<comment type="caution">
    <text evidence="2">The sequence shown here is derived from an EMBL/GenBank/DDBJ whole genome shotgun (WGS) entry which is preliminary data.</text>
</comment>
<evidence type="ECO:0000313" key="2">
    <source>
        <dbReference type="EMBL" id="MQL86895.1"/>
    </source>
</evidence>
<organism evidence="2 3">
    <name type="scientific">Colocasia esculenta</name>
    <name type="common">Wild taro</name>
    <name type="synonym">Arum esculentum</name>
    <dbReference type="NCBI Taxonomy" id="4460"/>
    <lineage>
        <taxon>Eukaryota</taxon>
        <taxon>Viridiplantae</taxon>
        <taxon>Streptophyta</taxon>
        <taxon>Embryophyta</taxon>
        <taxon>Tracheophyta</taxon>
        <taxon>Spermatophyta</taxon>
        <taxon>Magnoliopsida</taxon>
        <taxon>Liliopsida</taxon>
        <taxon>Araceae</taxon>
        <taxon>Aroideae</taxon>
        <taxon>Colocasieae</taxon>
        <taxon>Colocasia</taxon>
    </lineage>
</organism>
<dbReference type="EMBL" id="NMUH01000936">
    <property type="protein sequence ID" value="MQL86895.1"/>
    <property type="molecule type" value="Genomic_DNA"/>
</dbReference>
<protein>
    <submittedName>
        <fullName evidence="2">Uncharacterized protein</fullName>
    </submittedName>
</protein>
<keyword evidence="3" id="KW-1185">Reference proteome</keyword>
<feature type="region of interest" description="Disordered" evidence="1">
    <location>
        <begin position="20"/>
        <end position="44"/>
    </location>
</feature>
<sequence length="64" mass="7883">MDSIYEFSIALLSSYAEKEEEERKGQQWEETPKPQRIPSAKEEQPKFHFDGWRYFLHQMKFHFD</sequence>
<evidence type="ECO:0000256" key="1">
    <source>
        <dbReference type="SAM" id="MobiDB-lite"/>
    </source>
</evidence>
<feature type="compositionally biased region" description="Basic and acidic residues" evidence="1">
    <location>
        <begin position="21"/>
        <end position="44"/>
    </location>
</feature>
<accession>A0A843UTH4</accession>
<reference evidence="2" key="1">
    <citation type="submission" date="2017-07" db="EMBL/GenBank/DDBJ databases">
        <title>Taro Niue Genome Assembly and Annotation.</title>
        <authorList>
            <person name="Atibalentja N."/>
            <person name="Keating K."/>
            <person name="Fields C.J."/>
        </authorList>
    </citation>
    <scope>NUCLEOTIDE SEQUENCE</scope>
    <source>
        <strain evidence="2">Niue_2</strain>
        <tissue evidence="2">Leaf</tissue>
    </source>
</reference>
<name>A0A843UTH4_COLES</name>
<dbReference type="AlphaFoldDB" id="A0A843UTH4"/>
<evidence type="ECO:0000313" key="3">
    <source>
        <dbReference type="Proteomes" id="UP000652761"/>
    </source>
</evidence>
<proteinExistence type="predicted"/>
<gene>
    <name evidence="2" type="ORF">Taro_019434</name>
</gene>
<dbReference type="Proteomes" id="UP000652761">
    <property type="component" value="Unassembled WGS sequence"/>
</dbReference>